<evidence type="ECO:0000256" key="3">
    <source>
        <dbReference type="ARBA" id="ARBA00022723"/>
    </source>
</evidence>
<dbReference type="RefSeq" id="WP_017492529.1">
    <property type="nucleotide sequence ID" value="NZ_CAUQAZ010000138.1"/>
</dbReference>
<dbReference type="FunFam" id="3.40.50.1000:FF:000036">
    <property type="entry name" value="HAD family hydrolase"/>
    <property type="match status" value="1"/>
</dbReference>
<comment type="caution">
    <text evidence="7">The sequence shown here is derived from an EMBL/GenBank/DDBJ whole genome shotgun (WGS) entry which is preliminary data.</text>
</comment>
<dbReference type="SFLD" id="SFLDS00003">
    <property type="entry name" value="Haloacid_Dehalogenase"/>
    <property type="match status" value="1"/>
</dbReference>
<evidence type="ECO:0000256" key="5">
    <source>
        <dbReference type="ARBA" id="ARBA00022842"/>
    </source>
</evidence>
<proteinExistence type="inferred from homology"/>
<dbReference type="SUPFAM" id="SSF56784">
    <property type="entry name" value="HAD-like"/>
    <property type="match status" value="1"/>
</dbReference>
<dbReference type="SFLD" id="SFLDG01135">
    <property type="entry name" value="C1.5.6:_HAD__Beta-PGM__Phospha"/>
    <property type="match status" value="1"/>
</dbReference>
<keyword evidence="8" id="KW-1185">Reference proteome</keyword>
<dbReference type="InterPro" id="IPR036412">
    <property type="entry name" value="HAD-like_sf"/>
</dbReference>
<dbReference type="EMBL" id="MRWE01000024">
    <property type="protein sequence ID" value="ORJ24751.1"/>
    <property type="molecule type" value="Genomic_DNA"/>
</dbReference>
<accession>A0A1X0WDD3</accession>
<evidence type="ECO:0000256" key="2">
    <source>
        <dbReference type="ARBA" id="ARBA00006171"/>
    </source>
</evidence>
<dbReference type="PANTHER" id="PTHR46193">
    <property type="entry name" value="6-PHOSPHOGLUCONATE PHOSPHATASE"/>
    <property type="match status" value="1"/>
</dbReference>
<dbReference type="Proteomes" id="UP000192536">
    <property type="component" value="Unassembled WGS sequence"/>
</dbReference>
<dbReference type="STRING" id="1646377.BS640_14580"/>
<protein>
    <submittedName>
        <fullName evidence="7">2-deoxyglucose-6-phosphatase</fullName>
    </submittedName>
</protein>
<dbReference type="GO" id="GO:0000287">
    <property type="term" value="F:magnesium ion binding"/>
    <property type="evidence" value="ECO:0007669"/>
    <property type="project" value="UniProtKB-ARBA"/>
</dbReference>
<dbReference type="GeneID" id="93566625"/>
<dbReference type="NCBIfam" id="NF008087">
    <property type="entry name" value="PRK10826.1"/>
    <property type="match status" value="1"/>
</dbReference>
<comment type="similarity">
    <text evidence="2">Belongs to the HAD-like hydrolase superfamily. CbbY/CbbZ/Gph/YieH family.</text>
</comment>
<evidence type="ECO:0000256" key="6">
    <source>
        <dbReference type="ARBA" id="ARBA00023277"/>
    </source>
</evidence>
<comment type="cofactor">
    <cofactor evidence="1">
        <name>Mg(2+)</name>
        <dbReference type="ChEBI" id="CHEBI:18420"/>
    </cofactor>
</comment>
<keyword evidence="3" id="KW-0479">Metal-binding</keyword>
<evidence type="ECO:0000256" key="1">
    <source>
        <dbReference type="ARBA" id="ARBA00001946"/>
    </source>
</evidence>
<sequence>MSHVKPVQAAIFDMDGLLIDSEPLWMQSELEIFESIGVDISRKDLIPHTLGLRIDQTVRLWAQALPWKGPSEAEVTARIIARCIELVEQSRPLLPGVQHALELCQERGLKIGIASASPLHMIDKVVEMFNLQSYFQTRQSAEYLAYSKPHPEVYLLAAEHLDVDPLDCVTLEDSFNGMIATKAARMRSIVVPDSLLAQDLRWSLADVKLASLAELTAEDLGLFNH</sequence>
<dbReference type="Gene3D" id="1.10.150.240">
    <property type="entry name" value="Putative phosphatase, domain 2"/>
    <property type="match status" value="1"/>
</dbReference>
<evidence type="ECO:0000313" key="7">
    <source>
        <dbReference type="EMBL" id="ORJ24751.1"/>
    </source>
</evidence>
<evidence type="ECO:0000256" key="4">
    <source>
        <dbReference type="ARBA" id="ARBA00022801"/>
    </source>
</evidence>
<dbReference type="SFLD" id="SFLDG01129">
    <property type="entry name" value="C1.5:_HAD__Beta-PGM__Phosphata"/>
    <property type="match status" value="1"/>
</dbReference>
<dbReference type="NCBIfam" id="TIGR01509">
    <property type="entry name" value="HAD-SF-IA-v3"/>
    <property type="match status" value="1"/>
</dbReference>
<dbReference type="InterPro" id="IPR023214">
    <property type="entry name" value="HAD_sf"/>
</dbReference>
<organism evidence="7 8">
    <name type="scientific">Rouxiella badensis</name>
    <dbReference type="NCBI Taxonomy" id="1646377"/>
    <lineage>
        <taxon>Bacteria</taxon>
        <taxon>Pseudomonadati</taxon>
        <taxon>Pseudomonadota</taxon>
        <taxon>Gammaproteobacteria</taxon>
        <taxon>Enterobacterales</taxon>
        <taxon>Yersiniaceae</taxon>
        <taxon>Rouxiella</taxon>
    </lineage>
</organism>
<dbReference type="InterPro" id="IPR023198">
    <property type="entry name" value="PGP-like_dom2"/>
</dbReference>
<dbReference type="PANTHER" id="PTHR46193:SF18">
    <property type="entry name" value="HEXITOL PHOSPHATASE B"/>
    <property type="match status" value="1"/>
</dbReference>
<dbReference type="Gene3D" id="3.40.50.1000">
    <property type="entry name" value="HAD superfamily/HAD-like"/>
    <property type="match status" value="1"/>
</dbReference>
<dbReference type="GO" id="GO:0016787">
    <property type="term" value="F:hydrolase activity"/>
    <property type="evidence" value="ECO:0007669"/>
    <property type="project" value="UniProtKB-KW"/>
</dbReference>
<dbReference type="InterPro" id="IPR051600">
    <property type="entry name" value="Beta-PGM-like"/>
</dbReference>
<dbReference type="PRINTS" id="PR00413">
    <property type="entry name" value="HADHALOGNASE"/>
</dbReference>
<gene>
    <name evidence="7" type="ORF">BS640_14580</name>
</gene>
<dbReference type="InterPro" id="IPR006439">
    <property type="entry name" value="HAD-SF_hydro_IA"/>
</dbReference>
<keyword evidence="5" id="KW-0460">Magnesium</keyword>
<name>A0A1X0WDD3_9GAMM</name>
<reference evidence="7 8" key="1">
    <citation type="journal article" date="2017" name="Int. J. Syst. Evol. Microbiol.">
        <title>Rouxiella badensis sp. nov. and Rouxiella silvae sp. nov. isolated from peat bog soil in Germany and emendation of the genus description.</title>
        <authorList>
            <person name="Le Fleche-Mateos A."/>
            <person name="Kugler J.H."/>
            <person name="Hansen S.H."/>
            <person name="Syldatk C."/>
            <person name="Hausmann R."/>
            <person name="Lomprez F."/>
            <person name="Vandenbogaert M."/>
            <person name="Manuguerra J.C."/>
            <person name="Grimont P.A."/>
        </authorList>
    </citation>
    <scope>NUCLEOTIDE SEQUENCE [LARGE SCALE GENOMIC DNA]</scope>
    <source>
        <strain evidence="7 8">DSM 100043</strain>
    </source>
</reference>
<dbReference type="Pfam" id="PF00702">
    <property type="entry name" value="Hydrolase"/>
    <property type="match status" value="1"/>
</dbReference>
<evidence type="ECO:0000313" key="8">
    <source>
        <dbReference type="Proteomes" id="UP000192536"/>
    </source>
</evidence>
<dbReference type="AlphaFoldDB" id="A0A1X0WDD3"/>
<keyword evidence="4" id="KW-0378">Hydrolase</keyword>
<keyword evidence="6" id="KW-0119">Carbohydrate metabolism</keyword>